<reference evidence="1" key="1">
    <citation type="submission" date="2022-08" db="EMBL/GenBank/DDBJ databases">
        <authorList>
            <consortium name="DOE Joint Genome Institute"/>
            <person name="Min B."/>
            <person name="Riley R."/>
            <person name="Sierra-Patev S."/>
            <person name="Naranjo-Ortiz M."/>
            <person name="Looney B."/>
            <person name="Konkel Z."/>
            <person name="Slot J.C."/>
            <person name="Sakamoto Y."/>
            <person name="Steenwyk J.L."/>
            <person name="Rokas A."/>
            <person name="Carro J."/>
            <person name="Camarero S."/>
            <person name="Ferreira P."/>
            <person name="Molpeceres G."/>
            <person name="Ruiz-Duenas F.J."/>
            <person name="Serrano A."/>
            <person name="Henrissat B."/>
            <person name="Drula E."/>
            <person name="Hughes K.W."/>
            <person name="Mata J.L."/>
            <person name="Ishikawa N.K."/>
            <person name="Vargas-Isla R."/>
            <person name="Ushijima S."/>
            <person name="Smith C.A."/>
            <person name="Ahrendt S."/>
            <person name="Andreopoulos W."/>
            <person name="He G."/>
            <person name="Labutti K."/>
            <person name="Lipzen A."/>
            <person name="Ng V."/>
            <person name="Sandor L."/>
            <person name="Barry K."/>
            <person name="Martinez A.T."/>
            <person name="Xiao Y."/>
            <person name="Gibbons J.G."/>
            <person name="Terashima K."/>
            <person name="Hibbett D.S."/>
            <person name="Grigoriev I.V."/>
        </authorList>
    </citation>
    <scope>NUCLEOTIDE SEQUENCE</scope>
    <source>
        <strain evidence="1">TFB9207</strain>
    </source>
</reference>
<gene>
    <name evidence="1" type="ORF">F5878DRAFT_506342</name>
</gene>
<dbReference type="Proteomes" id="UP001163846">
    <property type="component" value="Unassembled WGS sequence"/>
</dbReference>
<protein>
    <submittedName>
        <fullName evidence="1">Uncharacterized protein</fullName>
    </submittedName>
</protein>
<sequence length="145" mass="17272">YQLLYGTHPVLSFDIAEVTWQMLDWDQVTTTVELLAIRILQLQRRDAKLRLSYAKVRASRQRAIEDQLRRHGGRYDFHEYEEGMYVWLRESQLETQQGNKTDWTYSGPYIIHEKTDAGSYVLRELDGTIMKGHANAQRLRVFFFR</sequence>
<comment type="caution">
    <text evidence="1">The sequence shown here is derived from an EMBL/GenBank/DDBJ whole genome shotgun (WGS) entry which is preliminary data.</text>
</comment>
<feature type="non-terminal residue" evidence="1">
    <location>
        <position position="1"/>
    </location>
</feature>
<evidence type="ECO:0000313" key="1">
    <source>
        <dbReference type="EMBL" id="KAJ3831248.1"/>
    </source>
</evidence>
<keyword evidence="2" id="KW-1185">Reference proteome</keyword>
<proteinExistence type="predicted"/>
<evidence type="ECO:0000313" key="2">
    <source>
        <dbReference type="Proteomes" id="UP001163846"/>
    </source>
</evidence>
<feature type="non-terminal residue" evidence="1">
    <location>
        <position position="145"/>
    </location>
</feature>
<dbReference type="AlphaFoldDB" id="A0AA38NV73"/>
<name>A0AA38NV73_9AGAR</name>
<dbReference type="EMBL" id="MU807651">
    <property type="protein sequence ID" value="KAJ3831248.1"/>
    <property type="molecule type" value="Genomic_DNA"/>
</dbReference>
<accession>A0AA38NV73</accession>
<organism evidence="1 2">
    <name type="scientific">Lentinula raphanica</name>
    <dbReference type="NCBI Taxonomy" id="153919"/>
    <lineage>
        <taxon>Eukaryota</taxon>
        <taxon>Fungi</taxon>
        <taxon>Dikarya</taxon>
        <taxon>Basidiomycota</taxon>
        <taxon>Agaricomycotina</taxon>
        <taxon>Agaricomycetes</taxon>
        <taxon>Agaricomycetidae</taxon>
        <taxon>Agaricales</taxon>
        <taxon>Marasmiineae</taxon>
        <taxon>Omphalotaceae</taxon>
        <taxon>Lentinula</taxon>
    </lineage>
</organism>